<accession>A0A4P8PKJ2</accession>
<dbReference type="InterPro" id="IPR046781">
    <property type="entry name" value="Phage_ORF5"/>
</dbReference>
<reference evidence="1" key="1">
    <citation type="submission" date="2018-12" db="EMBL/GenBank/DDBJ databases">
        <title>Singled stranded DNA viruses identified in blackflies (Austrosimulium ungulatum) sampled in New Zealand.</title>
        <authorList>
            <person name="Kraberger S."/>
            <person name="Fontenele R.S."/>
            <person name="Schmidlin K."/>
            <person name="Walters M."/>
            <person name="Varsani A."/>
        </authorList>
    </citation>
    <scope>NUCLEOTIDE SEQUENCE [LARGE SCALE GENOMIC DNA]</scope>
    <source>
        <strain evidence="1">122</strain>
    </source>
</reference>
<proteinExistence type="predicted"/>
<dbReference type="EMBL" id="MK249188">
    <property type="protein sequence ID" value="QCQ84909.1"/>
    <property type="molecule type" value="Genomic_DNA"/>
</dbReference>
<dbReference type="Pfam" id="PF20577">
    <property type="entry name" value="Phage_ORF5"/>
    <property type="match status" value="1"/>
</dbReference>
<name>A0A4P8PKJ2_9VIRU</name>
<evidence type="ECO:0000313" key="1">
    <source>
        <dbReference type="EMBL" id="QCQ84909.1"/>
    </source>
</evidence>
<sequence>MKMGLYSVRDGAAGAFLPVLSFRSKGEAIRSFSDAVLSADHQFAKHTRDYAMFFLGEFDDNSGLIEPVVQPVPVISGLEVEGENPHR</sequence>
<organism evidence="1">
    <name type="scientific">Blackfly microvirus SF02</name>
    <dbReference type="NCBI Taxonomy" id="2576452"/>
    <lineage>
        <taxon>Viruses</taxon>
        <taxon>Monodnaviria</taxon>
        <taxon>Sangervirae</taxon>
        <taxon>Phixviricota</taxon>
        <taxon>Malgrandaviricetes</taxon>
        <taxon>Petitvirales</taxon>
        <taxon>Microviridae</taxon>
        <taxon>Microvirus</taxon>
    </lineage>
</organism>
<protein>
    <submittedName>
        <fullName evidence="1">Nonstructural protein</fullName>
    </submittedName>
</protein>
<dbReference type="Proteomes" id="UP000323444">
    <property type="component" value="Segment"/>
</dbReference>